<dbReference type="EMBL" id="FUYZ01000005">
    <property type="protein sequence ID" value="SKB90154.1"/>
    <property type="molecule type" value="Genomic_DNA"/>
</dbReference>
<dbReference type="STRING" id="619805.SAMN05660477_01716"/>
<evidence type="ECO:0000313" key="2">
    <source>
        <dbReference type="Proteomes" id="UP000191112"/>
    </source>
</evidence>
<keyword evidence="2" id="KW-1185">Reference proteome</keyword>
<sequence>MKYLLPVILIFCLACQNKKETIATEPIVKKDSVKVETMDPPKINETLAKDWLKKNIEAFFKSDNDYDKAMQTMTTKDYYDYKTDATNVDLDVDDALTQEEFDKKWKSKFDTKKAGIGTGFLISGQDWQDIKVTKSDVISQKNDTLIFDVNIRDVGFNENYPRIIKVKAQDGKFLIADVLEDE</sequence>
<dbReference type="OrthoDB" id="763376at2"/>
<accession>A0A1T5F1Q7</accession>
<reference evidence="1 2" key="1">
    <citation type="submission" date="2017-02" db="EMBL/GenBank/DDBJ databases">
        <authorList>
            <person name="Peterson S.W."/>
        </authorList>
    </citation>
    <scope>NUCLEOTIDE SEQUENCE [LARGE SCALE GENOMIC DNA]</scope>
    <source>
        <strain evidence="1 2">DSM 22323</strain>
    </source>
</reference>
<gene>
    <name evidence="1" type="ORF">SAMN05660477_01716</name>
</gene>
<protein>
    <recommendedName>
        <fullName evidence="3">DUF3828 domain-containing protein</fullName>
    </recommendedName>
</protein>
<dbReference type="RefSeq" id="WP_079666967.1">
    <property type="nucleotide sequence ID" value="NZ_FUYZ01000005.1"/>
</dbReference>
<evidence type="ECO:0000313" key="1">
    <source>
        <dbReference type="EMBL" id="SKB90154.1"/>
    </source>
</evidence>
<evidence type="ECO:0008006" key="3">
    <source>
        <dbReference type="Google" id="ProtNLM"/>
    </source>
</evidence>
<name>A0A1T5F1Q7_9FLAO</name>
<proteinExistence type="predicted"/>
<dbReference type="Proteomes" id="UP000191112">
    <property type="component" value="Unassembled WGS sequence"/>
</dbReference>
<dbReference type="AlphaFoldDB" id="A0A1T5F1Q7"/>
<organism evidence="1 2">
    <name type="scientific">Soonwooa buanensis</name>
    <dbReference type="NCBI Taxonomy" id="619805"/>
    <lineage>
        <taxon>Bacteria</taxon>
        <taxon>Pseudomonadati</taxon>
        <taxon>Bacteroidota</taxon>
        <taxon>Flavobacteriia</taxon>
        <taxon>Flavobacteriales</taxon>
        <taxon>Weeksellaceae</taxon>
        <taxon>Chryseobacterium group</taxon>
        <taxon>Soonwooa</taxon>
    </lineage>
</organism>